<reference evidence="12 13" key="1">
    <citation type="journal article" date="2021" name="ISME Commun">
        <title>Automated analysis of genomic sequences facilitates high-throughput and comprehensive description of bacteria.</title>
        <authorList>
            <person name="Hitch T.C.A."/>
        </authorList>
    </citation>
    <scope>NUCLEOTIDE SEQUENCE [LARGE SCALE GENOMIC DNA]</scope>
    <source>
        <strain evidence="12 13">Sanger_02</strain>
    </source>
</reference>
<dbReference type="SUPFAM" id="SSF52374">
    <property type="entry name" value="Nucleotidylyl transferase"/>
    <property type="match status" value="1"/>
</dbReference>
<name>A0ABT2S2X8_9FIRM</name>
<comment type="caution">
    <text evidence="12">The sequence shown here is derived from an EMBL/GenBank/DDBJ whole genome shotgun (WGS) entry which is preliminary data.</text>
</comment>
<dbReference type="EMBL" id="JAOQJV010000001">
    <property type="protein sequence ID" value="MCU6698934.1"/>
    <property type="molecule type" value="Genomic_DNA"/>
</dbReference>
<comment type="pathway">
    <text evidence="2 10">Cofactor biosynthesis; NAD(+) biosynthesis; deamido-NAD(+) from nicotinate D-ribonucleotide: step 1/1.</text>
</comment>
<evidence type="ECO:0000256" key="4">
    <source>
        <dbReference type="ARBA" id="ARBA00022679"/>
    </source>
</evidence>
<protein>
    <recommendedName>
        <fullName evidence="10">Probable nicotinate-nucleotide adenylyltransferase</fullName>
        <ecNumber evidence="10">2.7.7.18</ecNumber>
    </recommendedName>
    <alternativeName>
        <fullName evidence="10">Deamido-NAD(+) diphosphorylase</fullName>
    </alternativeName>
    <alternativeName>
        <fullName evidence="10">Deamido-NAD(+) pyrophosphorylase</fullName>
    </alternativeName>
    <alternativeName>
        <fullName evidence="10">Nicotinate mononucleotide adenylyltransferase</fullName>
        <shortName evidence="10">NaMN adenylyltransferase</shortName>
    </alternativeName>
</protein>
<evidence type="ECO:0000256" key="7">
    <source>
        <dbReference type="ARBA" id="ARBA00022840"/>
    </source>
</evidence>
<evidence type="ECO:0000256" key="2">
    <source>
        <dbReference type="ARBA" id="ARBA00005019"/>
    </source>
</evidence>
<accession>A0ABT2S2X8</accession>
<dbReference type="EC" id="2.7.7.18" evidence="10"/>
<evidence type="ECO:0000259" key="11">
    <source>
        <dbReference type="Pfam" id="PF01467"/>
    </source>
</evidence>
<dbReference type="NCBIfam" id="TIGR00482">
    <property type="entry name" value="nicotinate (nicotinamide) nucleotide adenylyltransferase"/>
    <property type="match status" value="1"/>
</dbReference>
<comment type="catalytic activity">
    <reaction evidence="9 10">
        <text>nicotinate beta-D-ribonucleotide + ATP + H(+) = deamido-NAD(+) + diphosphate</text>
        <dbReference type="Rhea" id="RHEA:22860"/>
        <dbReference type="ChEBI" id="CHEBI:15378"/>
        <dbReference type="ChEBI" id="CHEBI:30616"/>
        <dbReference type="ChEBI" id="CHEBI:33019"/>
        <dbReference type="ChEBI" id="CHEBI:57502"/>
        <dbReference type="ChEBI" id="CHEBI:58437"/>
        <dbReference type="EC" id="2.7.7.18"/>
    </reaction>
</comment>
<evidence type="ECO:0000256" key="3">
    <source>
        <dbReference type="ARBA" id="ARBA00022642"/>
    </source>
</evidence>
<keyword evidence="3 10" id="KW-0662">Pyridine nucleotide biosynthesis</keyword>
<dbReference type="PANTHER" id="PTHR39321">
    <property type="entry name" value="NICOTINATE-NUCLEOTIDE ADENYLYLTRANSFERASE-RELATED"/>
    <property type="match status" value="1"/>
</dbReference>
<evidence type="ECO:0000256" key="10">
    <source>
        <dbReference type="HAMAP-Rule" id="MF_00244"/>
    </source>
</evidence>
<gene>
    <name evidence="10 12" type="primary">nadD</name>
    <name evidence="12" type="ORF">OCV65_01570</name>
</gene>
<keyword evidence="5 10" id="KW-0548">Nucleotidyltransferase</keyword>
<keyword evidence="7 10" id="KW-0067">ATP-binding</keyword>
<dbReference type="InterPro" id="IPR004821">
    <property type="entry name" value="Cyt_trans-like"/>
</dbReference>
<evidence type="ECO:0000256" key="8">
    <source>
        <dbReference type="ARBA" id="ARBA00023027"/>
    </source>
</evidence>
<evidence type="ECO:0000256" key="5">
    <source>
        <dbReference type="ARBA" id="ARBA00022695"/>
    </source>
</evidence>
<dbReference type="Proteomes" id="UP001207605">
    <property type="component" value="Unassembled WGS sequence"/>
</dbReference>
<dbReference type="PANTHER" id="PTHR39321:SF3">
    <property type="entry name" value="PHOSPHOPANTETHEINE ADENYLYLTRANSFERASE"/>
    <property type="match status" value="1"/>
</dbReference>
<dbReference type="Gene3D" id="3.40.50.620">
    <property type="entry name" value="HUPs"/>
    <property type="match status" value="1"/>
</dbReference>
<proteinExistence type="inferred from homology"/>
<dbReference type="NCBIfam" id="NF000840">
    <property type="entry name" value="PRK00071.1-3"/>
    <property type="match status" value="1"/>
</dbReference>
<dbReference type="HAMAP" id="MF_00244">
    <property type="entry name" value="NaMN_adenylyltr"/>
    <property type="match status" value="1"/>
</dbReference>
<comment type="similarity">
    <text evidence="10">Belongs to the NadD family.</text>
</comment>
<keyword evidence="13" id="KW-1185">Reference proteome</keyword>
<evidence type="ECO:0000313" key="13">
    <source>
        <dbReference type="Proteomes" id="UP001207605"/>
    </source>
</evidence>
<evidence type="ECO:0000256" key="9">
    <source>
        <dbReference type="ARBA" id="ARBA00048721"/>
    </source>
</evidence>
<keyword evidence="6 10" id="KW-0547">Nucleotide-binding</keyword>
<dbReference type="CDD" id="cd02165">
    <property type="entry name" value="NMNAT"/>
    <property type="match status" value="1"/>
</dbReference>
<evidence type="ECO:0000256" key="1">
    <source>
        <dbReference type="ARBA" id="ARBA00002324"/>
    </source>
</evidence>
<keyword evidence="8 10" id="KW-0520">NAD</keyword>
<dbReference type="InterPro" id="IPR005248">
    <property type="entry name" value="NadD/NMNAT"/>
</dbReference>
<dbReference type="NCBIfam" id="TIGR00125">
    <property type="entry name" value="cyt_tran_rel"/>
    <property type="match status" value="1"/>
</dbReference>
<evidence type="ECO:0000256" key="6">
    <source>
        <dbReference type="ARBA" id="ARBA00022741"/>
    </source>
</evidence>
<dbReference type="RefSeq" id="WP_262580691.1">
    <property type="nucleotide sequence ID" value="NZ_JAOQJV010000001.1"/>
</dbReference>
<sequence length="204" mass="24368">MKIGIMGGTFDPIHNGHLMLGEYAYREFKLDQVWFMPNGNPPHKQDSVFQTTREDRMEMVTRSIEKYDYFRLEDYEIKRQEISYSYQTMEYFKEKYPENHFYFIIGADSLFMFEQWVHPERIAATCTILAAYRDDKNNRQVMEDKIAELNRKYNADFRLLVTPVLPMASHELRNRLQQGGSVTGEIPIEAEEYIREHHLYKGVQ</sequence>
<feature type="domain" description="Cytidyltransferase-like" evidence="11">
    <location>
        <begin position="5"/>
        <end position="139"/>
    </location>
</feature>
<dbReference type="Pfam" id="PF01467">
    <property type="entry name" value="CTP_transf_like"/>
    <property type="match status" value="1"/>
</dbReference>
<dbReference type="InterPro" id="IPR014729">
    <property type="entry name" value="Rossmann-like_a/b/a_fold"/>
</dbReference>
<keyword evidence="4 10" id="KW-0808">Transferase</keyword>
<organism evidence="12 13">
    <name type="scientific">Dorea ammoniilytica</name>
    <dbReference type="NCBI Taxonomy" id="2981788"/>
    <lineage>
        <taxon>Bacteria</taxon>
        <taxon>Bacillati</taxon>
        <taxon>Bacillota</taxon>
        <taxon>Clostridia</taxon>
        <taxon>Lachnospirales</taxon>
        <taxon>Lachnospiraceae</taxon>
        <taxon>Dorea</taxon>
    </lineage>
</organism>
<comment type="function">
    <text evidence="1 10">Catalyzes the reversible adenylation of nicotinate mononucleotide (NaMN) to nicotinic acid adenine dinucleotide (NaAD).</text>
</comment>
<dbReference type="GO" id="GO:0004515">
    <property type="term" value="F:nicotinate-nucleotide adenylyltransferase activity"/>
    <property type="evidence" value="ECO:0007669"/>
    <property type="project" value="UniProtKB-EC"/>
</dbReference>
<evidence type="ECO:0000313" key="12">
    <source>
        <dbReference type="EMBL" id="MCU6698934.1"/>
    </source>
</evidence>